<comment type="function">
    <text evidence="9">Catalyzes the formation of dTDP-glucose, from dTTP and glucose 1-phosphate, as well as its pyrophosphorolysis.</text>
</comment>
<accession>A0A4R2PA21</accession>
<evidence type="ECO:0000256" key="8">
    <source>
        <dbReference type="ARBA" id="ARBA00049336"/>
    </source>
</evidence>
<dbReference type="GO" id="GO:0046872">
    <property type="term" value="F:metal ion binding"/>
    <property type="evidence" value="ECO:0007669"/>
    <property type="project" value="UniProtKB-KW"/>
</dbReference>
<dbReference type="NCBIfam" id="TIGR01207">
    <property type="entry name" value="rmlA"/>
    <property type="match status" value="1"/>
</dbReference>
<dbReference type="InterPro" id="IPR005835">
    <property type="entry name" value="NTP_transferase_dom"/>
</dbReference>
<dbReference type="OrthoDB" id="9803871at2"/>
<reference evidence="11 12" key="1">
    <citation type="submission" date="2019-03" db="EMBL/GenBank/DDBJ databases">
        <title>Genomic Encyclopedia of Type Strains, Phase IV (KMG-IV): sequencing the most valuable type-strain genomes for metagenomic binning, comparative biology and taxonomic classification.</title>
        <authorList>
            <person name="Goeker M."/>
        </authorList>
    </citation>
    <scope>NUCLEOTIDE SEQUENCE [LARGE SCALE GENOMIC DNA]</scope>
    <source>
        <strain evidence="11 12">DSM 2132</strain>
    </source>
</reference>
<evidence type="ECO:0000256" key="7">
    <source>
        <dbReference type="ARBA" id="ARBA00022842"/>
    </source>
</evidence>
<keyword evidence="7 9" id="KW-0460">Magnesium</keyword>
<dbReference type="PANTHER" id="PTHR43532">
    <property type="entry name" value="GLUCOSE-1-PHOSPHATE THYMIDYLYLTRANSFERASE"/>
    <property type="match status" value="1"/>
</dbReference>
<proteinExistence type="inferred from homology"/>
<keyword evidence="6 9" id="KW-0479">Metal-binding</keyword>
<dbReference type="PANTHER" id="PTHR43532:SF1">
    <property type="entry name" value="GLUCOSE-1-PHOSPHATE THYMIDYLYLTRANSFERASE 1"/>
    <property type="match status" value="1"/>
</dbReference>
<dbReference type="FunCoup" id="A0A4R2PA21">
    <property type="interactions" value="479"/>
</dbReference>
<comment type="cofactor">
    <cofactor evidence="1">
        <name>Mg(2+)</name>
        <dbReference type="ChEBI" id="CHEBI:18420"/>
    </cofactor>
</comment>
<dbReference type="EC" id="2.7.7.24" evidence="3 9"/>
<evidence type="ECO:0000256" key="2">
    <source>
        <dbReference type="ARBA" id="ARBA00010480"/>
    </source>
</evidence>
<comment type="catalytic activity">
    <reaction evidence="8 9">
        <text>dTTP + alpha-D-glucose 1-phosphate + H(+) = dTDP-alpha-D-glucose + diphosphate</text>
        <dbReference type="Rhea" id="RHEA:15225"/>
        <dbReference type="ChEBI" id="CHEBI:15378"/>
        <dbReference type="ChEBI" id="CHEBI:33019"/>
        <dbReference type="ChEBI" id="CHEBI:37568"/>
        <dbReference type="ChEBI" id="CHEBI:57477"/>
        <dbReference type="ChEBI" id="CHEBI:58601"/>
        <dbReference type="EC" id="2.7.7.24"/>
    </reaction>
</comment>
<dbReference type="InParanoid" id="A0A4R2PA21"/>
<dbReference type="GO" id="GO:0008879">
    <property type="term" value="F:glucose-1-phosphate thymidylyltransferase activity"/>
    <property type="evidence" value="ECO:0007669"/>
    <property type="project" value="UniProtKB-EC"/>
</dbReference>
<dbReference type="EMBL" id="SLXO01000012">
    <property type="protein sequence ID" value="TCP31094.1"/>
    <property type="molecule type" value="Genomic_DNA"/>
</dbReference>
<evidence type="ECO:0000256" key="3">
    <source>
        <dbReference type="ARBA" id="ARBA00012461"/>
    </source>
</evidence>
<feature type="domain" description="Nucleotidyl transferase" evidence="10">
    <location>
        <begin position="2"/>
        <end position="238"/>
    </location>
</feature>
<evidence type="ECO:0000313" key="12">
    <source>
        <dbReference type="Proteomes" id="UP000295399"/>
    </source>
</evidence>
<dbReference type="Gene3D" id="3.90.550.10">
    <property type="entry name" value="Spore Coat Polysaccharide Biosynthesis Protein SpsA, Chain A"/>
    <property type="match status" value="1"/>
</dbReference>
<dbReference type="RefSeq" id="WP_132709350.1">
    <property type="nucleotide sequence ID" value="NZ_JACIGF010000012.1"/>
</dbReference>
<dbReference type="InterPro" id="IPR005907">
    <property type="entry name" value="G1P_thy_trans_s"/>
</dbReference>
<dbReference type="AlphaFoldDB" id="A0A4R2PA21"/>
<evidence type="ECO:0000259" key="10">
    <source>
        <dbReference type="Pfam" id="PF00483"/>
    </source>
</evidence>
<evidence type="ECO:0000256" key="4">
    <source>
        <dbReference type="ARBA" id="ARBA00022679"/>
    </source>
</evidence>
<keyword evidence="4 9" id="KW-0808">Transferase</keyword>
<evidence type="ECO:0000313" key="11">
    <source>
        <dbReference type="EMBL" id="TCP31094.1"/>
    </source>
</evidence>
<evidence type="ECO:0000256" key="6">
    <source>
        <dbReference type="ARBA" id="ARBA00022723"/>
    </source>
</evidence>
<protein>
    <recommendedName>
        <fullName evidence="3 9">Glucose-1-phosphate thymidylyltransferase</fullName>
        <ecNumber evidence="3 9">2.7.7.24</ecNumber>
    </recommendedName>
</protein>
<gene>
    <name evidence="11" type="ORF">EV659_11223</name>
</gene>
<comment type="caution">
    <text evidence="11">The sequence shown here is derived from an EMBL/GenBank/DDBJ whole genome shotgun (WGS) entry which is preliminary data.</text>
</comment>
<dbReference type="CDD" id="cd02538">
    <property type="entry name" value="G1P_TT_short"/>
    <property type="match status" value="1"/>
</dbReference>
<dbReference type="FunFam" id="3.90.550.10:FF:000023">
    <property type="entry name" value="Glucose-1-phosphate thymidylyltransferase"/>
    <property type="match status" value="1"/>
</dbReference>
<keyword evidence="5 9" id="KW-0548">Nucleotidyltransferase</keyword>
<dbReference type="InterPro" id="IPR029044">
    <property type="entry name" value="Nucleotide-diphossugar_trans"/>
</dbReference>
<dbReference type="Pfam" id="PF00483">
    <property type="entry name" value="NTP_transferase"/>
    <property type="match status" value="1"/>
</dbReference>
<comment type="similarity">
    <text evidence="2 9">Belongs to the glucose-1-phosphate thymidylyltransferase family.</text>
</comment>
<evidence type="ECO:0000256" key="5">
    <source>
        <dbReference type="ARBA" id="ARBA00022695"/>
    </source>
</evidence>
<evidence type="ECO:0000256" key="9">
    <source>
        <dbReference type="RuleBase" id="RU003706"/>
    </source>
</evidence>
<dbReference type="SUPFAM" id="SSF53448">
    <property type="entry name" value="Nucleotide-diphospho-sugar transferases"/>
    <property type="match status" value="1"/>
</dbReference>
<organism evidence="11 12">
    <name type="scientific">Rhodothalassium salexigens DSM 2132</name>
    <dbReference type="NCBI Taxonomy" id="1188247"/>
    <lineage>
        <taxon>Bacteria</taxon>
        <taxon>Pseudomonadati</taxon>
        <taxon>Pseudomonadota</taxon>
        <taxon>Alphaproteobacteria</taxon>
        <taxon>Rhodothalassiales</taxon>
        <taxon>Rhodothalassiaceae</taxon>
        <taxon>Rhodothalassium</taxon>
    </lineage>
</organism>
<dbReference type="Proteomes" id="UP000295399">
    <property type="component" value="Unassembled WGS sequence"/>
</dbReference>
<name>A0A4R2PA21_RHOSA</name>
<sequence>MKGIILAGGAGTRLHPITLAISKQLLPVYDKPMIYYPLSTLMLAGIRDILVITTPHDAPAFQGLLGDGSQWGIALSYAVQPRPEGLAQAFLIGRDFLAGQGCALVLGDNIFYGQGLTGKLHDAAGRAHGATVFGYHVQDPQRYGVVTFDAQGHATAIEEKPQQPRSNWAVTGLYFYDGDVADVAAQIRPSARGELEITDINRHYLDRGDLAVERLGRGFAWFDTGTHDSLVEASSYIQTIEKRQGQRIAIPEEIAFYNGWLDRDDLARLGRALDKSDYGRYLTRLARDPSGTAPD</sequence>
<evidence type="ECO:0000256" key="1">
    <source>
        <dbReference type="ARBA" id="ARBA00001946"/>
    </source>
</evidence>
<keyword evidence="12" id="KW-1185">Reference proteome</keyword>